<dbReference type="EMBL" id="KB112965">
    <property type="protein sequence ID" value="ELK24219.1"/>
    <property type="molecule type" value="Genomic_DNA"/>
</dbReference>
<protein>
    <submittedName>
        <fullName evidence="1">Uncharacterized protein</fullName>
    </submittedName>
</protein>
<proteinExistence type="predicted"/>
<dbReference type="Proteomes" id="UP000010556">
    <property type="component" value="Unassembled WGS sequence"/>
</dbReference>
<organism evidence="1 2">
    <name type="scientific">Myotis davidii</name>
    <name type="common">David's myotis</name>
    <dbReference type="NCBI Taxonomy" id="225400"/>
    <lineage>
        <taxon>Eukaryota</taxon>
        <taxon>Metazoa</taxon>
        <taxon>Chordata</taxon>
        <taxon>Craniata</taxon>
        <taxon>Vertebrata</taxon>
        <taxon>Euteleostomi</taxon>
        <taxon>Mammalia</taxon>
        <taxon>Eutheria</taxon>
        <taxon>Laurasiatheria</taxon>
        <taxon>Chiroptera</taxon>
        <taxon>Yangochiroptera</taxon>
        <taxon>Vespertilionidae</taxon>
        <taxon>Myotis</taxon>
    </lineage>
</organism>
<keyword evidence="2" id="KW-1185">Reference proteome</keyword>
<evidence type="ECO:0000313" key="2">
    <source>
        <dbReference type="Proteomes" id="UP000010556"/>
    </source>
</evidence>
<reference evidence="2" key="1">
    <citation type="journal article" date="2013" name="Science">
        <title>Comparative analysis of bat genomes provides insight into the evolution of flight and immunity.</title>
        <authorList>
            <person name="Zhang G."/>
            <person name="Cowled C."/>
            <person name="Shi Z."/>
            <person name="Huang Z."/>
            <person name="Bishop-Lilly K.A."/>
            <person name="Fang X."/>
            <person name="Wynne J.W."/>
            <person name="Xiong Z."/>
            <person name="Baker M.L."/>
            <person name="Zhao W."/>
            <person name="Tachedjian M."/>
            <person name="Zhu Y."/>
            <person name="Zhou P."/>
            <person name="Jiang X."/>
            <person name="Ng J."/>
            <person name="Yang L."/>
            <person name="Wu L."/>
            <person name="Xiao J."/>
            <person name="Feng Y."/>
            <person name="Chen Y."/>
            <person name="Sun X."/>
            <person name="Zhang Y."/>
            <person name="Marsh G.A."/>
            <person name="Crameri G."/>
            <person name="Broder C.C."/>
            <person name="Frey K.G."/>
            <person name="Wang L.F."/>
            <person name="Wang J."/>
        </authorList>
    </citation>
    <scope>NUCLEOTIDE SEQUENCE [LARGE SCALE GENOMIC DNA]</scope>
</reference>
<sequence>MSSEWGHHATGPSHWTEWALSPLPNRMDVDGHRHRVASGPPATARHGCIFLPGHAWKAMAASCPLSKRHFLQEPEQHMVLLQRFWVT</sequence>
<gene>
    <name evidence="1" type="ORF">MDA_GLEAN10001638</name>
</gene>
<dbReference type="AlphaFoldDB" id="L5LCZ6"/>
<accession>L5LCZ6</accession>
<name>L5LCZ6_MYODS</name>
<evidence type="ECO:0000313" key="1">
    <source>
        <dbReference type="EMBL" id="ELK24219.1"/>
    </source>
</evidence>